<organism evidence="2 3">
    <name type="scientific">Artemia franciscana</name>
    <name type="common">Brine shrimp</name>
    <name type="synonym">Artemia sanfranciscana</name>
    <dbReference type="NCBI Taxonomy" id="6661"/>
    <lineage>
        <taxon>Eukaryota</taxon>
        <taxon>Metazoa</taxon>
        <taxon>Ecdysozoa</taxon>
        <taxon>Arthropoda</taxon>
        <taxon>Crustacea</taxon>
        <taxon>Branchiopoda</taxon>
        <taxon>Anostraca</taxon>
        <taxon>Artemiidae</taxon>
        <taxon>Artemia</taxon>
    </lineage>
</organism>
<reference evidence="2" key="1">
    <citation type="submission" date="2023-07" db="EMBL/GenBank/DDBJ databases">
        <title>Chromosome-level genome assembly of Artemia franciscana.</title>
        <authorList>
            <person name="Jo E."/>
        </authorList>
    </citation>
    <scope>NUCLEOTIDE SEQUENCE</scope>
    <source>
        <tissue evidence="2">Whole body</tissue>
    </source>
</reference>
<feature type="compositionally biased region" description="Low complexity" evidence="1">
    <location>
        <begin position="69"/>
        <end position="112"/>
    </location>
</feature>
<keyword evidence="3" id="KW-1185">Reference proteome</keyword>
<dbReference type="Proteomes" id="UP001187531">
    <property type="component" value="Unassembled WGS sequence"/>
</dbReference>
<sequence length="197" mass="22786">MLLFAQTNRIDYEYLLRCLNVEMRDSRQQNFAAILSFVFCVATVPTDEAMEEVQKEQQSQQEKERDSQQRQQQGQQGQQRESQQGQQRPSKQGQKQRAAQEGQRQRGSQQGQEGERSRSPYLEEDQNIDTPQNIPEPADLKSGARTNKAKEAVADYLQSQEAKQLRSGEELPGNLDLPSKTPEEIRQEMDQFKQRQQ</sequence>
<dbReference type="AlphaFoldDB" id="A0AA88HRD6"/>
<evidence type="ECO:0000313" key="2">
    <source>
        <dbReference type="EMBL" id="KAK2710177.1"/>
    </source>
</evidence>
<feature type="region of interest" description="Disordered" evidence="1">
    <location>
        <begin position="51"/>
        <end position="197"/>
    </location>
</feature>
<comment type="caution">
    <text evidence="2">The sequence shown here is derived from an EMBL/GenBank/DDBJ whole genome shotgun (WGS) entry which is preliminary data.</text>
</comment>
<name>A0AA88HRD6_ARTSF</name>
<dbReference type="EMBL" id="JAVRJZ010000017">
    <property type="protein sequence ID" value="KAK2710177.1"/>
    <property type="molecule type" value="Genomic_DNA"/>
</dbReference>
<protein>
    <submittedName>
        <fullName evidence="2">Uncharacterized protein</fullName>
    </submittedName>
</protein>
<dbReference type="EMBL" id="JAVRJZ010000017">
    <property type="protein sequence ID" value="KAK2710176.1"/>
    <property type="molecule type" value="Genomic_DNA"/>
</dbReference>
<proteinExistence type="predicted"/>
<feature type="compositionally biased region" description="Basic and acidic residues" evidence="1">
    <location>
        <begin position="181"/>
        <end position="197"/>
    </location>
</feature>
<evidence type="ECO:0000256" key="1">
    <source>
        <dbReference type="SAM" id="MobiDB-lite"/>
    </source>
</evidence>
<accession>A0AA88HRD6</accession>
<evidence type="ECO:0000313" key="3">
    <source>
        <dbReference type="Proteomes" id="UP001187531"/>
    </source>
</evidence>
<gene>
    <name evidence="2" type="ORF">QYM36_013746</name>
</gene>